<organism evidence="2 3">
    <name type="scientific">Stichopus japonicus</name>
    <name type="common">Sea cucumber</name>
    <dbReference type="NCBI Taxonomy" id="307972"/>
    <lineage>
        <taxon>Eukaryota</taxon>
        <taxon>Metazoa</taxon>
        <taxon>Echinodermata</taxon>
        <taxon>Eleutherozoa</taxon>
        <taxon>Echinozoa</taxon>
        <taxon>Holothuroidea</taxon>
        <taxon>Aspidochirotacea</taxon>
        <taxon>Aspidochirotida</taxon>
        <taxon>Stichopodidae</taxon>
        <taxon>Apostichopus</taxon>
    </lineage>
</organism>
<feature type="compositionally biased region" description="Basic residues" evidence="1">
    <location>
        <begin position="186"/>
        <end position="201"/>
    </location>
</feature>
<accession>A0A2G8KBH1</accession>
<evidence type="ECO:0000313" key="3">
    <source>
        <dbReference type="Proteomes" id="UP000230750"/>
    </source>
</evidence>
<evidence type="ECO:0000313" key="2">
    <source>
        <dbReference type="EMBL" id="PIK45354.1"/>
    </source>
</evidence>
<gene>
    <name evidence="2" type="ORF">BSL78_17775</name>
</gene>
<dbReference type="AlphaFoldDB" id="A0A2G8KBH1"/>
<name>A0A2G8KBH1_STIJA</name>
<feature type="region of interest" description="Disordered" evidence="1">
    <location>
        <begin position="85"/>
        <end position="252"/>
    </location>
</feature>
<feature type="compositionally biased region" description="Polar residues" evidence="1">
    <location>
        <begin position="93"/>
        <end position="105"/>
    </location>
</feature>
<evidence type="ECO:0000256" key="1">
    <source>
        <dbReference type="SAM" id="MobiDB-lite"/>
    </source>
</evidence>
<comment type="caution">
    <text evidence="2">The sequence shown here is derived from an EMBL/GenBank/DDBJ whole genome shotgun (WGS) entry which is preliminary data.</text>
</comment>
<proteinExistence type="predicted"/>
<feature type="compositionally biased region" description="Basic and acidic residues" evidence="1">
    <location>
        <begin position="164"/>
        <end position="185"/>
    </location>
</feature>
<reference evidence="2 3" key="1">
    <citation type="journal article" date="2017" name="PLoS Biol.">
        <title>The sea cucumber genome provides insights into morphological evolution and visceral regeneration.</title>
        <authorList>
            <person name="Zhang X."/>
            <person name="Sun L."/>
            <person name="Yuan J."/>
            <person name="Sun Y."/>
            <person name="Gao Y."/>
            <person name="Zhang L."/>
            <person name="Li S."/>
            <person name="Dai H."/>
            <person name="Hamel J.F."/>
            <person name="Liu C."/>
            <person name="Yu Y."/>
            <person name="Liu S."/>
            <person name="Lin W."/>
            <person name="Guo K."/>
            <person name="Jin S."/>
            <person name="Xu P."/>
            <person name="Storey K.B."/>
            <person name="Huan P."/>
            <person name="Zhang T."/>
            <person name="Zhou Y."/>
            <person name="Zhang J."/>
            <person name="Lin C."/>
            <person name="Li X."/>
            <person name="Xing L."/>
            <person name="Huo D."/>
            <person name="Sun M."/>
            <person name="Wang L."/>
            <person name="Mercier A."/>
            <person name="Li F."/>
            <person name="Yang H."/>
            <person name="Xiang J."/>
        </authorList>
    </citation>
    <scope>NUCLEOTIDE SEQUENCE [LARGE SCALE GENOMIC DNA]</scope>
    <source>
        <strain evidence="2">Shaxun</strain>
        <tissue evidence="2">Muscle</tissue>
    </source>
</reference>
<protein>
    <submittedName>
        <fullName evidence="2">Uncharacterized protein</fullName>
    </submittedName>
</protein>
<dbReference type="Proteomes" id="UP000230750">
    <property type="component" value="Unassembled WGS sequence"/>
</dbReference>
<feature type="compositionally biased region" description="Basic and acidic residues" evidence="1">
    <location>
        <begin position="106"/>
        <end position="148"/>
    </location>
</feature>
<sequence>MVHTYPVIMSQSAFQPVAKTKRANFDRKRSYSASTFDEDGSLVDLISADLDDAPLTEVDKEMNATLLKESQAASERFWNRRGRKYGQAGLGIETTTSGQSEGSEVTSDKKDTSSTEQEKTAQEKLSEPEDNQGEEKVKAKTDDVRAEILMEVGPVQRPGTTTKSPEELERLRQDNQGDGKGEGKGKGKGKGKGNKITHRRQAFLPMMPELVEASEAESTCKSEDSAPEADKDHSLDADQVKNGKSEGRVPLLQRKRSSILSDALLKSRV</sequence>
<dbReference type="EMBL" id="MRZV01000717">
    <property type="protein sequence ID" value="PIK45354.1"/>
    <property type="molecule type" value="Genomic_DNA"/>
</dbReference>
<feature type="compositionally biased region" description="Basic and acidic residues" evidence="1">
    <location>
        <begin position="218"/>
        <end position="247"/>
    </location>
</feature>
<keyword evidence="3" id="KW-1185">Reference proteome</keyword>